<name>A0A0N4XV91_NIPBR</name>
<dbReference type="EMBL" id="UYSL01019823">
    <property type="protein sequence ID" value="VDL70285.1"/>
    <property type="molecule type" value="Genomic_DNA"/>
</dbReference>
<feature type="compositionally biased region" description="Polar residues" evidence="1">
    <location>
        <begin position="1"/>
        <end position="10"/>
    </location>
</feature>
<sequence>MRLQSHTCNSRPEKATNEESEEEQKEELDEKDRREEEEKEKNKGPLRKFAYKSSVHMEQGWNGAQKAQPRGRADLGRGARPGRLKLLNSTAAGRAHN</sequence>
<feature type="compositionally biased region" description="Basic and acidic residues" evidence="1">
    <location>
        <begin position="28"/>
        <end position="43"/>
    </location>
</feature>
<evidence type="ECO:0000256" key="1">
    <source>
        <dbReference type="SAM" id="MobiDB-lite"/>
    </source>
</evidence>
<keyword evidence="3" id="KW-1185">Reference proteome</keyword>
<accession>A0A0N4XV91</accession>
<protein>
    <submittedName>
        <fullName evidence="2 4">Uncharacterized protein</fullName>
    </submittedName>
</protein>
<evidence type="ECO:0000313" key="2">
    <source>
        <dbReference type="EMBL" id="VDL70285.1"/>
    </source>
</evidence>
<dbReference type="WBParaSite" id="NBR_0000669501-mRNA-1">
    <property type="protein sequence ID" value="NBR_0000669501-mRNA-1"/>
    <property type="gene ID" value="NBR_0000669501"/>
</dbReference>
<evidence type="ECO:0000313" key="4">
    <source>
        <dbReference type="WBParaSite" id="NBR_0000669501-mRNA-1"/>
    </source>
</evidence>
<evidence type="ECO:0000313" key="3">
    <source>
        <dbReference type="Proteomes" id="UP000271162"/>
    </source>
</evidence>
<gene>
    <name evidence="2" type="ORF">NBR_LOCUS6696</name>
</gene>
<reference evidence="2 3" key="2">
    <citation type="submission" date="2018-11" db="EMBL/GenBank/DDBJ databases">
        <authorList>
            <consortium name="Pathogen Informatics"/>
        </authorList>
    </citation>
    <scope>NUCLEOTIDE SEQUENCE [LARGE SCALE GENOMIC DNA]</scope>
</reference>
<feature type="region of interest" description="Disordered" evidence="1">
    <location>
        <begin position="1"/>
        <end position="97"/>
    </location>
</feature>
<reference evidence="4" key="1">
    <citation type="submission" date="2017-02" db="UniProtKB">
        <authorList>
            <consortium name="WormBaseParasite"/>
        </authorList>
    </citation>
    <scope>IDENTIFICATION</scope>
</reference>
<dbReference type="AlphaFoldDB" id="A0A0N4XV91"/>
<proteinExistence type="predicted"/>
<dbReference type="Proteomes" id="UP000271162">
    <property type="component" value="Unassembled WGS sequence"/>
</dbReference>
<organism evidence="4">
    <name type="scientific">Nippostrongylus brasiliensis</name>
    <name type="common">Rat hookworm</name>
    <dbReference type="NCBI Taxonomy" id="27835"/>
    <lineage>
        <taxon>Eukaryota</taxon>
        <taxon>Metazoa</taxon>
        <taxon>Ecdysozoa</taxon>
        <taxon>Nematoda</taxon>
        <taxon>Chromadorea</taxon>
        <taxon>Rhabditida</taxon>
        <taxon>Rhabditina</taxon>
        <taxon>Rhabditomorpha</taxon>
        <taxon>Strongyloidea</taxon>
        <taxon>Heligmosomidae</taxon>
        <taxon>Nippostrongylus</taxon>
    </lineage>
</organism>
<feature type="compositionally biased region" description="Acidic residues" evidence="1">
    <location>
        <begin position="18"/>
        <end position="27"/>
    </location>
</feature>